<evidence type="ECO:0000313" key="1">
    <source>
        <dbReference type="EMBL" id="RDK00049.1"/>
    </source>
</evidence>
<proteinExistence type="predicted"/>
<organism evidence="1 2">
    <name type="scientific">Paraburkholderia lacunae</name>
    <dbReference type="NCBI Taxonomy" id="2211104"/>
    <lineage>
        <taxon>Bacteria</taxon>
        <taxon>Pseudomonadati</taxon>
        <taxon>Pseudomonadota</taxon>
        <taxon>Betaproteobacteria</taxon>
        <taxon>Burkholderiales</taxon>
        <taxon>Burkholderiaceae</taxon>
        <taxon>Paraburkholderia</taxon>
    </lineage>
</organism>
<name>A0A370N332_9BURK</name>
<reference evidence="2" key="1">
    <citation type="submission" date="2018-05" db="EMBL/GenBank/DDBJ databases">
        <authorList>
            <person name="Feng T."/>
        </authorList>
    </citation>
    <scope>NUCLEOTIDE SEQUENCE [LARGE SCALE GENOMIC DNA]</scope>
    <source>
        <strain evidence="2">S27</strain>
    </source>
</reference>
<sequence>MAIWEAGIRLQKMPLNETAIASPTLTADSMIQPTNTDRGPRRNMALSTNDLNDLQLNRFAHEAMSEW</sequence>
<evidence type="ECO:0000313" key="2">
    <source>
        <dbReference type="Proteomes" id="UP000254875"/>
    </source>
</evidence>
<keyword evidence="2" id="KW-1185">Reference proteome</keyword>
<accession>A0A370N332</accession>
<gene>
    <name evidence="1" type="ORF">DLM46_25435</name>
</gene>
<protein>
    <submittedName>
        <fullName evidence="1">Uncharacterized protein</fullName>
    </submittedName>
</protein>
<dbReference type="AlphaFoldDB" id="A0A370N332"/>
<dbReference type="Proteomes" id="UP000254875">
    <property type="component" value="Unassembled WGS sequence"/>
</dbReference>
<dbReference type="EMBL" id="QHKS01000018">
    <property type="protein sequence ID" value="RDK00049.1"/>
    <property type="molecule type" value="Genomic_DNA"/>
</dbReference>
<comment type="caution">
    <text evidence="1">The sequence shown here is derived from an EMBL/GenBank/DDBJ whole genome shotgun (WGS) entry which is preliminary data.</text>
</comment>